<evidence type="ECO:0000256" key="1">
    <source>
        <dbReference type="ARBA" id="ARBA00004123"/>
    </source>
</evidence>
<dbReference type="PANTHER" id="PTHR10792">
    <property type="entry name" value="60S RIBOSOMAL PROTEIN L24"/>
    <property type="match status" value="1"/>
</dbReference>
<evidence type="ECO:0000313" key="8">
    <source>
        <dbReference type="Proteomes" id="UP001153365"/>
    </source>
</evidence>
<dbReference type="AlphaFoldDB" id="A0AAV0B5L5"/>
<reference evidence="7" key="1">
    <citation type="submission" date="2022-06" db="EMBL/GenBank/DDBJ databases">
        <authorList>
            <consortium name="SYNGENTA / RWTH Aachen University"/>
        </authorList>
    </citation>
    <scope>NUCLEOTIDE SEQUENCE</scope>
</reference>
<dbReference type="CDD" id="cd00472">
    <property type="entry name" value="Ribosomal_L24e_L24"/>
    <property type="match status" value="1"/>
</dbReference>
<gene>
    <name evidence="7" type="ORF">PPACK8108_LOCUS13453</name>
</gene>
<keyword evidence="7" id="KW-0687">Ribonucleoprotein</keyword>
<evidence type="ECO:0000313" key="7">
    <source>
        <dbReference type="EMBL" id="CAH7680927.1"/>
    </source>
</evidence>
<dbReference type="InterPro" id="IPR056366">
    <property type="entry name" value="Ribosomal_eL24"/>
</dbReference>
<organism evidence="7 8">
    <name type="scientific">Phakopsora pachyrhizi</name>
    <name type="common">Asian soybean rust disease fungus</name>
    <dbReference type="NCBI Taxonomy" id="170000"/>
    <lineage>
        <taxon>Eukaryota</taxon>
        <taxon>Fungi</taxon>
        <taxon>Dikarya</taxon>
        <taxon>Basidiomycota</taxon>
        <taxon>Pucciniomycotina</taxon>
        <taxon>Pucciniomycetes</taxon>
        <taxon>Pucciniales</taxon>
        <taxon>Phakopsoraceae</taxon>
        <taxon>Phakopsora</taxon>
    </lineage>
</organism>
<protein>
    <recommendedName>
        <fullName evidence="3">Ribosome biogenesis protein RLP24</fullName>
    </recommendedName>
</protein>
<dbReference type="GO" id="GO:0005840">
    <property type="term" value="C:ribosome"/>
    <property type="evidence" value="ECO:0007669"/>
    <property type="project" value="UniProtKB-KW"/>
</dbReference>
<dbReference type="GO" id="GO:0003735">
    <property type="term" value="F:structural constituent of ribosome"/>
    <property type="evidence" value="ECO:0007669"/>
    <property type="project" value="InterPro"/>
</dbReference>
<dbReference type="Pfam" id="PF01246">
    <property type="entry name" value="Ribosomal_L24e"/>
    <property type="match status" value="1"/>
</dbReference>
<accession>A0AAV0B5L5</accession>
<keyword evidence="5" id="KW-0539">Nucleus</keyword>
<dbReference type="SUPFAM" id="SSF57716">
    <property type="entry name" value="Glucocorticoid receptor-like (DNA-binding domain)"/>
    <property type="match status" value="1"/>
</dbReference>
<evidence type="ECO:0000256" key="5">
    <source>
        <dbReference type="ARBA" id="ARBA00023242"/>
    </source>
</evidence>
<dbReference type="Gene3D" id="2.30.170.20">
    <property type="entry name" value="Ribosomal protein L24e"/>
    <property type="match status" value="1"/>
</dbReference>
<keyword evidence="8" id="KW-1185">Reference proteome</keyword>
<dbReference type="Proteomes" id="UP001153365">
    <property type="component" value="Unassembled WGS sequence"/>
</dbReference>
<evidence type="ECO:0000256" key="2">
    <source>
        <dbReference type="ARBA" id="ARBA00005647"/>
    </source>
</evidence>
<keyword evidence="4" id="KW-0690">Ribosome biogenesis</keyword>
<dbReference type="EMBL" id="CALTRL010003341">
    <property type="protein sequence ID" value="CAH7680927.1"/>
    <property type="molecule type" value="Genomic_DNA"/>
</dbReference>
<dbReference type="PROSITE" id="PS01073">
    <property type="entry name" value="RIBOSOMAL_L24E"/>
    <property type="match status" value="1"/>
</dbReference>
<dbReference type="PANTHER" id="PTHR10792:SF8">
    <property type="entry name" value="RIBOSOME BIOGENESIS PROTEIN RLP24-RELATED"/>
    <property type="match status" value="1"/>
</dbReference>
<dbReference type="GO" id="GO:0005730">
    <property type="term" value="C:nucleolus"/>
    <property type="evidence" value="ECO:0007669"/>
    <property type="project" value="TreeGrafter"/>
</dbReference>
<keyword evidence="7" id="KW-0689">Ribosomal protein</keyword>
<sequence length="244" mass="27799">MRIEKCYFCGANVYPGHGTMFVRNDAKMFRFCRSKCHKNFKMKRNPRKVRWTKAFRKASGKEMTTDSTLEFEKIRNVPVKYDRELVSSTVDAIDKIAAIKAKRERAFYAARMAAAAPVSRKSIAVEVIKDRHVLGLKESETTAKAVEAAEHRLQRIESREAEVKLARGGITKPVLEADVDMEPEASTTEETQDVEMNAAIHDALVPELQGKNNELSEKSRIRIKVRKQKNKSALIPTKERPMTF</sequence>
<proteinExistence type="inferred from homology"/>
<dbReference type="FunFam" id="2.30.170.20:FF:000001">
    <property type="entry name" value="probable ribosome biogenesis protein RLP24"/>
    <property type="match status" value="1"/>
</dbReference>
<evidence type="ECO:0000256" key="3">
    <source>
        <dbReference type="ARBA" id="ARBA00018397"/>
    </source>
</evidence>
<evidence type="ECO:0000256" key="4">
    <source>
        <dbReference type="ARBA" id="ARBA00022517"/>
    </source>
</evidence>
<dbReference type="InterPro" id="IPR000988">
    <property type="entry name" value="Ribosomal_eL24-rel_N"/>
</dbReference>
<dbReference type="SMART" id="SM00746">
    <property type="entry name" value="TRASH"/>
    <property type="match status" value="1"/>
</dbReference>
<comment type="similarity">
    <text evidence="2">Belongs to the eukaryotic ribosomal protein eL24 family.</text>
</comment>
<dbReference type="InterPro" id="IPR023442">
    <property type="entry name" value="Ribosomal_eL24_CS"/>
</dbReference>
<dbReference type="GO" id="GO:0042273">
    <property type="term" value="P:ribosomal large subunit biogenesis"/>
    <property type="evidence" value="ECO:0007669"/>
    <property type="project" value="TreeGrafter"/>
</dbReference>
<dbReference type="InterPro" id="IPR038630">
    <property type="entry name" value="L24e/L24_sf"/>
</dbReference>
<evidence type="ECO:0000259" key="6">
    <source>
        <dbReference type="SMART" id="SM00746"/>
    </source>
</evidence>
<feature type="domain" description="TRASH" evidence="6">
    <location>
        <begin position="6"/>
        <end position="44"/>
    </location>
</feature>
<comment type="caution">
    <text evidence="7">The sequence shown here is derived from an EMBL/GenBank/DDBJ whole genome shotgun (WGS) entry which is preliminary data.</text>
</comment>
<comment type="subcellular location">
    <subcellularLocation>
        <location evidence="1">Nucleus</location>
    </subcellularLocation>
</comment>
<dbReference type="InterPro" id="IPR011017">
    <property type="entry name" value="TRASH_dom"/>
</dbReference>
<name>A0AAV0B5L5_PHAPC</name>